<evidence type="ECO:0000256" key="1">
    <source>
        <dbReference type="ARBA" id="ARBA00004141"/>
    </source>
</evidence>
<sequence length="449" mass="47529">MNLPGYLMVYLSLAGRPSGSCVLTSAPAPTRRRSPVPARSPPASATSRRPAAPCWGLGLLKGYVGLSSAVLAQFYLAVYGGGDARPLVLLIAWLPAAVSVAFLATVPRRSEAGPGRARRRRRVPLLALHLHHACGVHPRQDRRACRGRPASCAPPTPHPPPGSSSSSSSPRRVVRQEYRIKKEHEESLRSSAPTTTVTVVEKTTAASPISEPTPPAAAASTGTRPPASSSSRLGAFLRHARPRRRCGTQSKSLMARYGFARPLALSAVLAASCAGHLLITTGAPGGALYAASVLVGFFFGAQWAVLYAVVSELFGLRRYRTRRSTTSEPSRAPSASTCSTCASPGGSTTPRRRGRTAGRSRPAAAAGTRRASAWSAPGGRPDHHGAAATAAGALVSLVLVWRTGEFYRGDIYASRCVELTGQQFQSNARNCCSEHYMPQIKVSVQFDFF</sequence>
<evidence type="ECO:0000259" key="7">
    <source>
        <dbReference type="Pfam" id="PF06813"/>
    </source>
</evidence>
<feature type="region of interest" description="Disordered" evidence="5">
    <location>
        <begin position="137"/>
        <end position="243"/>
    </location>
</feature>
<dbReference type="Pfam" id="PF06813">
    <property type="entry name" value="Nodulin-like"/>
    <property type="match status" value="1"/>
</dbReference>
<dbReference type="AlphaFoldDB" id="A0ABC9DWA7"/>
<feature type="region of interest" description="Disordered" evidence="5">
    <location>
        <begin position="24"/>
        <end position="49"/>
    </location>
</feature>
<evidence type="ECO:0000313" key="9">
    <source>
        <dbReference type="Proteomes" id="UP001497457"/>
    </source>
</evidence>
<evidence type="ECO:0000256" key="3">
    <source>
        <dbReference type="ARBA" id="ARBA00022989"/>
    </source>
</evidence>
<proteinExistence type="predicted"/>
<evidence type="ECO:0000256" key="2">
    <source>
        <dbReference type="ARBA" id="ARBA00022692"/>
    </source>
</evidence>
<dbReference type="EMBL" id="OZ075145">
    <property type="protein sequence ID" value="CAL5045757.1"/>
    <property type="molecule type" value="Genomic_DNA"/>
</dbReference>
<comment type="subcellular location">
    <subcellularLocation>
        <location evidence="1">Membrane</location>
        <topology evidence="1">Multi-pass membrane protein</topology>
    </subcellularLocation>
</comment>
<evidence type="ECO:0000256" key="5">
    <source>
        <dbReference type="SAM" id="MobiDB-lite"/>
    </source>
</evidence>
<dbReference type="PANTHER" id="PTHR21576:SF30">
    <property type="entry name" value="NODULIN-LIKE FAMILY PROTEIN, EXPRESSED"/>
    <property type="match status" value="1"/>
</dbReference>
<keyword evidence="3 6" id="KW-1133">Transmembrane helix</keyword>
<keyword evidence="4 6" id="KW-0472">Membrane</keyword>
<gene>
    <name evidence="8" type="ORF">URODEC1_LOCUS88995</name>
</gene>
<feature type="transmembrane region" description="Helical" evidence="6">
    <location>
        <begin position="87"/>
        <end position="106"/>
    </location>
</feature>
<reference evidence="8" key="1">
    <citation type="submission" date="2024-10" db="EMBL/GenBank/DDBJ databases">
        <authorList>
            <person name="Ryan C."/>
        </authorList>
    </citation>
    <scope>NUCLEOTIDE SEQUENCE [LARGE SCALE GENOMIC DNA]</scope>
</reference>
<feature type="compositionally biased region" description="Low complexity" evidence="5">
    <location>
        <begin position="324"/>
        <end position="349"/>
    </location>
</feature>
<organism evidence="8 9">
    <name type="scientific">Urochloa decumbens</name>
    <dbReference type="NCBI Taxonomy" id="240449"/>
    <lineage>
        <taxon>Eukaryota</taxon>
        <taxon>Viridiplantae</taxon>
        <taxon>Streptophyta</taxon>
        <taxon>Embryophyta</taxon>
        <taxon>Tracheophyta</taxon>
        <taxon>Spermatophyta</taxon>
        <taxon>Magnoliopsida</taxon>
        <taxon>Liliopsida</taxon>
        <taxon>Poales</taxon>
        <taxon>Poaceae</taxon>
        <taxon>PACMAD clade</taxon>
        <taxon>Panicoideae</taxon>
        <taxon>Panicodae</taxon>
        <taxon>Paniceae</taxon>
        <taxon>Melinidinae</taxon>
        <taxon>Urochloa</taxon>
    </lineage>
</organism>
<feature type="domain" description="Nodulin-like" evidence="7">
    <location>
        <begin position="57"/>
        <end position="112"/>
    </location>
</feature>
<evidence type="ECO:0000313" key="8">
    <source>
        <dbReference type="EMBL" id="CAL5045757.1"/>
    </source>
</evidence>
<keyword evidence="2 6" id="KW-0812">Transmembrane</keyword>
<dbReference type="InterPro" id="IPR010658">
    <property type="entry name" value="Nodulin-like"/>
</dbReference>
<evidence type="ECO:0000256" key="6">
    <source>
        <dbReference type="SAM" id="Phobius"/>
    </source>
</evidence>
<feature type="compositionally biased region" description="Basic and acidic residues" evidence="5">
    <location>
        <begin position="174"/>
        <end position="188"/>
    </location>
</feature>
<feature type="compositionally biased region" description="Low complexity" evidence="5">
    <location>
        <begin position="359"/>
        <end position="376"/>
    </location>
</feature>
<dbReference type="GO" id="GO:0016020">
    <property type="term" value="C:membrane"/>
    <property type="evidence" value="ECO:0007669"/>
    <property type="project" value="UniProtKB-SubCell"/>
</dbReference>
<feature type="transmembrane region" description="Helical" evidence="6">
    <location>
        <begin position="54"/>
        <end position="75"/>
    </location>
</feature>
<feature type="region of interest" description="Disordered" evidence="5">
    <location>
        <begin position="322"/>
        <end position="382"/>
    </location>
</feature>
<keyword evidence="9" id="KW-1185">Reference proteome</keyword>
<name>A0ABC9DWA7_9POAL</name>
<dbReference type="Proteomes" id="UP001497457">
    <property type="component" value="Chromosome 35b"/>
</dbReference>
<feature type="transmembrane region" description="Helical" evidence="6">
    <location>
        <begin position="259"/>
        <end position="280"/>
    </location>
</feature>
<feature type="compositionally biased region" description="Pro residues" evidence="5">
    <location>
        <begin position="152"/>
        <end position="162"/>
    </location>
</feature>
<dbReference type="PANTHER" id="PTHR21576">
    <property type="entry name" value="UNCHARACTERIZED NODULIN-LIKE PROTEIN"/>
    <property type="match status" value="1"/>
</dbReference>
<protein>
    <recommendedName>
        <fullName evidence="7">Nodulin-like domain-containing protein</fullName>
    </recommendedName>
</protein>
<feature type="compositionally biased region" description="Low complexity" evidence="5">
    <location>
        <begin position="194"/>
        <end position="231"/>
    </location>
</feature>
<accession>A0ABC9DWA7</accession>
<feature type="transmembrane region" description="Helical" evidence="6">
    <location>
        <begin position="286"/>
        <end position="310"/>
    </location>
</feature>
<evidence type="ECO:0000256" key="4">
    <source>
        <dbReference type="ARBA" id="ARBA00023136"/>
    </source>
</evidence>